<sequence length="153" mass="16680">MTAFYRTLLYTFVVFLSIFYRLTYSQSPTTSSISPIVSNSNNTTNFTNTSIDTNSALSSSSTSFSNSLASVSTTNSISSSDISTTPTTTVSGSINTNISVDQSTTSSVNNTRPPDGKFLRNWRSRDDDADNIILQLEQSEISPGQWPPRISFT</sequence>
<evidence type="ECO:0000256" key="2">
    <source>
        <dbReference type="SAM" id="SignalP"/>
    </source>
</evidence>
<accession>A0A818UH22</accession>
<reference evidence="3" key="1">
    <citation type="submission" date="2021-02" db="EMBL/GenBank/DDBJ databases">
        <authorList>
            <person name="Nowell W R."/>
        </authorList>
    </citation>
    <scope>NUCLEOTIDE SEQUENCE</scope>
</reference>
<evidence type="ECO:0000313" key="4">
    <source>
        <dbReference type="Proteomes" id="UP000663836"/>
    </source>
</evidence>
<evidence type="ECO:0000256" key="1">
    <source>
        <dbReference type="SAM" id="MobiDB-lite"/>
    </source>
</evidence>
<name>A0A818UH22_9BILA</name>
<feature type="compositionally biased region" description="Polar residues" evidence="1">
    <location>
        <begin position="97"/>
        <end position="112"/>
    </location>
</feature>
<feature type="compositionally biased region" description="Low complexity" evidence="1">
    <location>
        <begin position="74"/>
        <end position="96"/>
    </location>
</feature>
<feature type="chain" id="PRO_5032731154" evidence="2">
    <location>
        <begin position="26"/>
        <end position="153"/>
    </location>
</feature>
<comment type="caution">
    <text evidence="3">The sequence shown here is derived from an EMBL/GenBank/DDBJ whole genome shotgun (WGS) entry which is preliminary data.</text>
</comment>
<dbReference type="Proteomes" id="UP000663836">
    <property type="component" value="Unassembled WGS sequence"/>
</dbReference>
<organism evidence="3 4">
    <name type="scientific">Rotaria sordida</name>
    <dbReference type="NCBI Taxonomy" id="392033"/>
    <lineage>
        <taxon>Eukaryota</taxon>
        <taxon>Metazoa</taxon>
        <taxon>Spiralia</taxon>
        <taxon>Gnathifera</taxon>
        <taxon>Rotifera</taxon>
        <taxon>Eurotatoria</taxon>
        <taxon>Bdelloidea</taxon>
        <taxon>Philodinida</taxon>
        <taxon>Philodinidae</taxon>
        <taxon>Rotaria</taxon>
    </lineage>
</organism>
<feature type="region of interest" description="Disordered" evidence="1">
    <location>
        <begin position="74"/>
        <end position="122"/>
    </location>
</feature>
<feature type="signal peptide" evidence="2">
    <location>
        <begin position="1"/>
        <end position="25"/>
    </location>
</feature>
<keyword evidence="2" id="KW-0732">Signal</keyword>
<dbReference type="AlphaFoldDB" id="A0A818UH22"/>
<protein>
    <submittedName>
        <fullName evidence="3">Uncharacterized protein</fullName>
    </submittedName>
</protein>
<evidence type="ECO:0000313" key="3">
    <source>
        <dbReference type="EMBL" id="CAF3691637.1"/>
    </source>
</evidence>
<proteinExistence type="predicted"/>
<dbReference type="EMBL" id="CAJOBD010000579">
    <property type="protein sequence ID" value="CAF3691637.1"/>
    <property type="molecule type" value="Genomic_DNA"/>
</dbReference>
<gene>
    <name evidence="3" type="ORF">JBS370_LOCUS8889</name>
</gene>